<feature type="region of interest" description="Disordered" evidence="6">
    <location>
        <begin position="348"/>
        <end position="380"/>
    </location>
</feature>
<gene>
    <name evidence="8" type="ORF">SPLIT_LOCUS12817</name>
</gene>
<feature type="domain" description="PHD-type" evidence="7">
    <location>
        <begin position="93"/>
        <end position="147"/>
    </location>
</feature>
<proteinExistence type="predicted"/>
<evidence type="ECO:0000256" key="5">
    <source>
        <dbReference type="SAM" id="Coils"/>
    </source>
</evidence>
<organism evidence="8 9">
    <name type="scientific">Spodoptera littoralis</name>
    <name type="common">Egyptian cotton leafworm</name>
    <dbReference type="NCBI Taxonomy" id="7109"/>
    <lineage>
        <taxon>Eukaryota</taxon>
        <taxon>Metazoa</taxon>
        <taxon>Ecdysozoa</taxon>
        <taxon>Arthropoda</taxon>
        <taxon>Hexapoda</taxon>
        <taxon>Insecta</taxon>
        <taxon>Pterygota</taxon>
        <taxon>Neoptera</taxon>
        <taxon>Endopterygota</taxon>
        <taxon>Lepidoptera</taxon>
        <taxon>Glossata</taxon>
        <taxon>Ditrysia</taxon>
        <taxon>Noctuoidea</taxon>
        <taxon>Noctuidae</taxon>
        <taxon>Amphipyrinae</taxon>
        <taxon>Spodoptera</taxon>
    </lineage>
</organism>
<evidence type="ECO:0000256" key="2">
    <source>
        <dbReference type="ARBA" id="ARBA00022771"/>
    </source>
</evidence>
<keyword evidence="1" id="KW-0479">Metal-binding</keyword>
<sequence>MSTNICAGCLTALEGEDNIQCFTCFKLYDLICANINKSRLMTTEYRDNWKCPECMLKQPKIDNSNTPVRSTQSSFVSPIINSINISKKIQDTNINCVACRSLIVDGEECLSCSLDKCQLKYHIQCSGKTVVAKDELTTWICPECVCHVEGKANDDNISLTQDSDMNITFRKKIQVIQNVQNQVEFQELTFEMSKLRLEMEILKEQLSKAVAIITNHESKLTGYSSQIDLLNTQLKHYSPSSVNVGQQKPVCVRDSHSIVVVPTQQQHQLNPAPPPLETPTAVGAAQRSKKKKPKSKKANPKTLNSTSNYPNRPVETKANDHLSTVNIHNSPAADDRAFTSTDDPAAAYNHIATDTDRRTGTISDQNWTEVRKNKPRQSPSLCGIAGPDITTLRAVEPRKYMHLWNMESSANEIRDYLQHLCPTGTCTVEELRTRGSYKSFKIGVPIVHYEKCFSVDVWPVNARIKAWIDNPRRIRSQVSAGDRPSPRTFRA</sequence>
<evidence type="ECO:0000256" key="1">
    <source>
        <dbReference type="ARBA" id="ARBA00022723"/>
    </source>
</evidence>
<dbReference type="InterPro" id="IPR019786">
    <property type="entry name" value="Zinc_finger_PHD-type_CS"/>
</dbReference>
<protein>
    <recommendedName>
        <fullName evidence="7">PHD-type domain-containing protein</fullName>
    </recommendedName>
</protein>
<keyword evidence="5" id="KW-0175">Coiled coil</keyword>
<dbReference type="InterPro" id="IPR001965">
    <property type="entry name" value="Znf_PHD"/>
</dbReference>
<evidence type="ECO:0000256" key="3">
    <source>
        <dbReference type="ARBA" id="ARBA00022833"/>
    </source>
</evidence>
<feature type="region of interest" description="Disordered" evidence="6">
    <location>
        <begin position="263"/>
        <end position="316"/>
    </location>
</feature>
<dbReference type="InterPro" id="IPR013083">
    <property type="entry name" value="Znf_RING/FYVE/PHD"/>
</dbReference>
<evidence type="ECO:0000256" key="4">
    <source>
        <dbReference type="PROSITE-ProRule" id="PRU00146"/>
    </source>
</evidence>
<name>A0A9P0IIS7_SPOLI</name>
<keyword evidence="2 4" id="KW-0863">Zinc-finger</keyword>
<feature type="compositionally biased region" description="Basic residues" evidence="6">
    <location>
        <begin position="287"/>
        <end position="299"/>
    </location>
</feature>
<dbReference type="GO" id="GO:0008270">
    <property type="term" value="F:zinc ion binding"/>
    <property type="evidence" value="ECO:0007669"/>
    <property type="project" value="UniProtKB-KW"/>
</dbReference>
<dbReference type="CDD" id="cd15489">
    <property type="entry name" value="PHD_SF"/>
    <property type="match status" value="1"/>
</dbReference>
<dbReference type="InterPro" id="IPR019787">
    <property type="entry name" value="Znf_PHD-finger"/>
</dbReference>
<evidence type="ECO:0000313" key="9">
    <source>
        <dbReference type="Proteomes" id="UP001153321"/>
    </source>
</evidence>
<dbReference type="Gene3D" id="3.30.40.10">
    <property type="entry name" value="Zinc/RING finger domain, C3HC4 (zinc finger)"/>
    <property type="match status" value="2"/>
</dbReference>
<accession>A0A9P0IIS7</accession>
<keyword evidence="3" id="KW-0862">Zinc</keyword>
<dbReference type="InterPro" id="IPR011011">
    <property type="entry name" value="Znf_FYVE_PHD"/>
</dbReference>
<dbReference type="AlphaFoldDB" id="A0A9P0IIS7"/>
<feature type="coiled-coil region" evidence="5">
    <location>
        <begin position="185"/>
        <end position="212"/>
    </location>
</feature>
<dbReference type="Proteomes" id="UP001153321">
    <property type="component" value="Chromosome Z"/>
</dbReference>
<dbReference type="SMART" id="SM00249">
    <property type="entry name" value="PHD"/>
    <property type="match status" value="2"/>
</dbReference>
<keyword evidence="9" id="KW-1185">Reference proteome</keyword>
<evidence type="ECO:0000259" key="7">
    <source>
        <dbReference type="PROSITE" id="PS50016"/>
    </source>
</evidence>
<dbReference type="PROSITE" id="PS50016">
    <property type="entry name" value="ZF_PHD_2"/>
    <property type="match status" value="1"/>
</dbReference>
<evidence type="ECO:0000313" key="8">
    <source>
        <dbReference type="EMBL" id="CAH1647466.1"/>
    </source>
</evidence>
<reference evidence="8" key="1">
    <citation type="submission" date="2022-02" db="EMBL/GenBank/DDBJ databases">
        <authorList>
            <person name="King R."/>
        </authorList>
    </citation>
    <scope>NUCLEOTIDE SEQUENCE</scope>
</reference>
<evidence type="ECO:0000256" key="6">
    <source>
        <dbReference type="SAM" id="MobiDB-lite"/>
    </source>
</evidence>
<dbReference type="PROSITE" id="PS01359">
    <property type="entry name" value="ZF_PHD_1"/>
    <property type="match status" value="1"/>
</dbReference>
<dbReference type="EMBL" id="LR824562">
    <property type="protein sequence ID" value="CAH1647466.1"/>
    <property type="molecule type" value="Genomic_DNA"/>
</dbReference>
<dbReference type="SUPFAM" id="SSF57903">
    <property type="entry name" value="FYVE/PHD zinc finger"/>
    <property type="match status" value="2"/>
</dbReference>